<keyword evidence="2" id="KW-0479">Metal-binding</keyword>
<proteinExistence type="inferred from homology"/>
<dbReference type="InterPro" id="IPR050316">
    <property type="entry name" value="Tyrosinase/Hemocyanin"/>
</dbReference>
<dbReference type="PRINTS" id="PR00092">
    <property type="entry name" value="TYROSINASE"/>
</dbReference>
<dbReference type="InterPro" id="IPR008922">
    <property type="entry name" value="Di-copper_centre_dom_sf"/>
</dbReference>
<dbReference type="PROSITE" id="PS00498">
    <property type="entry name" value="TYROSINASE_2"/>
    <property type="match status" value="1"/>
</dbReference>
<reference evidence="5 6" key="1">
    <citation type="submission" date="2022-11" db="EMBL/GenBank/DDBJ databases">
        <title>Minimal conservation of predation-associated metabolite biosynthetic gene clusters underscores biosynthetic potential of Myxococcota including descriptions for ten novel species: Archangium lansinium sp. nov., Myxococcus landrumus sp. nov., Nannocystis bai.</title>
        <authorList>
            <person name="Ahearne A."/>
            <person name="Stevens C."/>
            <person name="Phillips K."/>
        </authorList>
    </citation>
    <scope>NUCLEOTIDE SEQUENCE [LARGE SCALE GENOMIC DNA]</scope>
    <source>
        <strain evidence="5 6">MIWBW</strain>
    </source>
</reference>
<dbReference type="Gene3D" id="1.10.1280.10">
    <property type="entry name" value="Di-copper center containing domain from catechol oxidase"/>
    <property type="match status" value="1"/>
</dbReference>
<dbReference type="PANTHER" id="PTHR11474:SF126">
    <property type="entry name" value="TYROSINASE-LIKE PROTEIN TYR-1-RELATED"/>
    <property type="match status" value="1"/>
</dbReference>
<organism evidence="5 6">
    <name type="scientific">Archangium lansingense</name>
    <dbReference type="NCBI Taxonomy" id="2995310"/>
    <lineage>
        <taxon>Bacteria</taxon>
        <taxon>Pseudomonadati</taxon>
        <taxon>Myxococcota</taxon>
        <taxon>Myxococcia</taxon>
        <taxon>Myxococcales</taxon>
        <taxon>Cystobacterineae</taxon>
        <taxon>Archangiaceae</taxon>
        <taxon>Archangium</taxon>
    </lineage>
</organism>
<dbReference type="Pfam" id="PF00264">
    <property type="entry name" value="Tyrosinase"/>
    <property type="match status" value="1"/>
</dbReference>
<evidence type="ECO:0000256" key="3">
    <source>
        <dbReference type="ARBA" id="ARBA00023008"/>
    </source>
</evidence>
<dbReference type="InterPro" id="IPR002227">
    <property type="entry name" value="Tyrosinase_Cu-bd"/>
</dbReference>
<keyword evidence="6" id="KW-1185">Reference proteome</keyword>
<protein>
    <submittedName>
        <fullName evidence="5">Tyrosinase family protein</fullName>
    </submittedName>
</protein>
<evidence type="ECO:0000313" key="6">
    <source>
        <dbReference type="Proteomes" id="UP001207654"/>
    </source>
</evidence>
<evidence type="ECO:0000313" key="5">
    <source>
        <dbReference type="EMBL" id="MCY1079287.1"/>
    </source>
</evidence>
<sequence>MNVQPRAMSRRLTPLTFLAALLVCLVLAACGESQTAPRIRKNAKHLTAAEKQDLVDAILKLKATPSPYASGLSYYDQFVVFHKQAFNYSMSPDHHVAHAHPTILPWHRKMLLLFEDALREVSGKDITLPYWDWTDPESTQAIFSESFMGTQGDASQEYALTNGPFRKGNWTINIFSDRPEGLTQTPHPYLVRATGRYEADVNDNIHLPTTEEVERGLRIPTFDVAPWNDKSPRDQSFRNYLEGFDPDRPGYFHMHNMVHTWVAGHFRLEDGSERWGTMGAPDVSPNDPVFYLHHANVDRIWAQWEEQHPGVYADGGGHSSHMSMYPYSEYPNERMAAHGLSAISMLGTQELGYLYE</sequence>
<comment type="caution">
    <text evidence="5">The sequence shown here is derived from an EMBL/GenBank/DDBJ whole genome shotgun (WGS) entry which is preliminary data.</text>
</comment>
<dbReference type="EMBL" id="JAPNKA010000001">
    <property type="protein sequence ID" value="MCY1079287.1"/>
    <property type="molecule type" value="Genomic_DNA"/>
</dbReference>
<evidence type="ECO:0000259" key="4">
    <source>
        <dbReference type="PROSITE" id="PS00498"/>
    </source>
</evidence>
<dbReference type="PANTHER" id="PTHR11474">
    <property type="entry name" value="TYROSINASE FAMILY MEMBER"/>
    <property type="match status" value="1"/>
</dbReference>
<evidence type="ECO:0000256" key="2">
    <source>
        <dbReference type="ARBA" id="ARBA00022723"/>
    </source>
</evidence>
<dbReference type="PROSITE" id="PS51257">
    <property type="entry name" value="PROKAR_LIPOPROTEIN"/>
    <property type="match status" value="1"/>
</dbReference>
<name>A0ABT4AC96_9BACT</name>
<comment type="similarity">
    <text evidence="1">Belongs to the tyrosinase family.</text>
</comment>
<dbReference type="SUPFAM" id="SSF48056">
    <property type="entry name" value="Di-copper centre-containing domain"/>
    <property type="match status" value="1"/>
</dbReference>
<dbReference type="Proteomes" id="UP001207654">
    <property type="component" value="Unassembled WGS sequence"/>
</dbReference>
<feature type="domain" description="Tyrosinase copper-binding" evidence="4">
    <location>
        <begin position="287"/>
        <end position="298"/>
    </location>
</feature>
<gene>
    <name evidence="5" type="ORF">OV287_32990</name>
</gene>
<accession>A0ABT4AC96</accession>
<evidence type="ECO:0000256" key="1">
    <source>
        <dbReference type="ARBA" id="ARBA00009928"/>
    </source>
</evidence>
<keyword evidence="3" id="KW-0186">Copper</keyword>
<dbReference type="RefSeq" id="WP_267538017.1">
    <property type="nucleotide sequence ID" value="NZ_JAPNKA010000001.1"/>
</dbReference>